<dbReference type="GO" id="GO:0008270">
    <property type="term" value="F:zinc ion binding"/>
    <property type="evidence" value="ECO:0007669"/>
    <property type="project" value="UniProtKB-KW"/>
</dbReference>
<comment type="subcellular location">
    <subcellularLocation>
        <location evidence="1">Nucleus</location>
    </subcellularLocation>
</comment>
<dbReference type="GO" id="GO:0000978">
    <property type="term" value="F:RNA polymerase II cis-regulatory region sequence-specific DNA binding"/>
    <property type="evidence" value="ECO:0007669"/>
    <property type="project" value="TreeGrafter"/>
</dbReference>
<dbReference type="Pfam" id="PF00096">
    <property type="entry name" value="zf-C2H2"/>
    <property type="match status" value="1"/>
</dbReference>
<dbReference type="SMART" id="SM00355">
    <property type="entry name" value="ZnF_C2H2"/>
    <property type="match status" value="3"/>
</dbReference>
<keyword evidence="6" id="KW-0539">Nucleus</keyword>
<dbReference type="FunFam" id="3.30.160.60:FF:000100">
    <property type="entry name" value="Zinc finger 45-like"/>
    <property type="match status" value="1"/>
</dbReference>
<evidence type="ECO:0000256" key="5">
    <source>
        <dbReference type="ARBA" id="ARBA00022833"/>
    </source>
</evidence>
<feature type="domain" description="C2H2-type" evidence="8">
    <location>
        <begin position="85"/>
        <end position="108"/>
    </location>
</feature>
<evidence type="ECO:0000256" key="7">
    <source>
        <dbReference type="PROSITE-ProRule" id="PRU00042"/>
    </source>
</evidence>
<evidence type="ECO:0000256" key="3">
    <source>
        <dbReference type="ARBA" id="ARBA00022737"/>
    </source>
</evidence>
<evidence type="ECO:0000256" key="1">
    <source>
        <dbReference type="ARBA" id="ARBA00004123"/>
    </source>
</evidence>
<name>A0A8S3ZJ00_9EUPU</name>
<dbReference type="SUPFAM" id="SSF57667">
    <property type="entry name" value="beta-beta-alpha zinc fingers"/>
    <property type="match status" value="1"/>
</dbReference>
<evidence type="ECO:0000256" key="2">
    <source>
        <dbReference type="ARBA" id="ARBA00022723"/>
    </source>
</evidence>
<reference evidence="9" key="1">
    <citation type="submission" date="2021-04" db="EMBL/GenBank/DDBJ databases">
        <authorList>
            <consortium name="Molecular Ecology Group"/>
        </authorList>
    </citation>
    <scope>NUCLEOTIDE SEQUENCE</scope>
</reference>
<dbReference type="InterPro" id="IPR036236">
    <property type="entry name" value="Znf_C2H2_sf"/>
</dbReference>
<dbReference type="InterPro" id="IPR013087">
    <property type="entry name" value="Znf_C2H2_type"/>
</dbReference>
<dbReference type="OrthoDB" id="9873027at2759"/>
<dbReference type="PROSITE" id="PS50157">
    <property type="entry name" value="ZINC_FINGER_C2H2_2"/>
    <property type="match status" value="2"/>
</dbReference>
<dbReference type="PANTHER" id="PTHR24376">
    <property type="entry name" value="ZINC FINGER PROTEIN"/>
    <property type="match status" value="1"/>
</dbReference>
<evidence type="ECO:0000313" key="10">
    <source>
        <dbReference type="Proteomes" id="UP000678393"/>
    </source>
</evidence>
<organism evidence="9 10">
    <name type="scientific">Candidula unifasciata</name>
    <dbReference type="NCBI Taxonomy" id="100452"/>
    <lineage>
        <taxon>Eukaryota</taxon>
        <taxon>Metazoa</taxon>
        <taxon>Spiralia</taxon>
        <taxon>Lophotrochozoa</taxon>
        <taxon>Mollusca</taxon>
        <taxon>Gastropoda</taxon>
        <taxon>Heterobranchia</taxon>
        <taxon>Euthyneura</taxon>
        <taxon>Panpulmonata</taxon>
        <taxon>Eupulmonata</taxon>
        <taxon>Stylommatophora</taxon>
        <taxon>Helicina</taxon>
        <taxon>Helicoidea</taxon>
        <taxon>Geomitridae</taxon>
        <taxon>Candidula</taxon>
    </lineage>
</organism>
<dbReference type="GO" id="GO:0001228">
    <property type="term" value="F:DNA-binding transcription activator activity, RNA polymerase II-specific"/>
    <property type="evidence" value="ECO:0007669"/>
    <property type="project" value="TreeGrafter"/>
</dbReference>
<keyword evidence="4 7" id="KW-0863">Zinc-finger</keyword>
<dbReference type="Proteomes" id="UP000678393">
    <property type="component" value="Unassembled WGS sequence"/>
</dbReference>
<keyword evidence="2" id="KW-0479">Metal-binding</keyword>
<keyword evidence="3" id="KW-0677">Repeat</keyword>
<dbReference type="AlphaFoldDB" id="A0A8S3ZJ00"/>
<dbReference type="GO" id="GO:0005634">
    <property type="term" value="C:nucleus"/>
    <property type="evidence" value="ECO:0007669"/>
    <property type="project" value="UniProtKB-SubCell"/>
</dbReference>
<dbReference type="Gene3D" id="3.30.160.60">
    <property type="entry name" value="Classic Zinc Finger"/>
    <property type="match status" value="2"/>
</dbReference>
<sequence length="150" mass="16443">MVISIPQLSTGAWWDEQAVVRSSLLQVQAQSGMEAILQSSFYLGPSLASSHSLDSSVACRTCAKTFVSRAHLLKHRHFCAGGTTVTCSECGKTFGRRYNLRVHMRNVHGIGETIACKGCSVIFRSYLKLNEHIQTCHSESKPSAIVDCKP</sequence>
<dbReference type="EMBL" id="CAJHNH020003524">
    <property type="protein sequence ID" value="CAG5129497.1"/>
    <property type="molecule type" value="Genomic_DNA"/>
</dbReference>
<evidence type="ECO:0000313" key="9">
    <source>
        <dbReference type="EMBL" id="CAG5129497.1"/>
    </source>
</evidence>
<proteinExistence type="predicted"/>
<comment type="caution">
    <text evidence="9">The sequence shown here is derived from an EMBL/GenBank/DDBJ whole genome shotgun (WGS) entry which is preliminary data.</text>
</comment>
<accession>A0A8S3ZJ00</accession>
<evidence type="ECO:0000256" key="4">
    <source>
        <dbReference type="ARBA" id="ARBA00022771"/>
    </source>
</evidence>
<evidence type="ECO:0000259" key="8">
    <source>
        <dbReference type="PROSITE" id="PS50157"/>
    </source>
</evidence>
<gene>
    <name evidence="9" type="ORF">CUNI_LOCUS15055</name>
</gene>
<protein>
    <recommendedName>
        <fullName evidence="8">C2H2-type domain-containing protein</fullName>
    </recommendedName>
</protein>
<keyword evidence="5" id="KW-0862">Zinc</keyword>
<dbReference type="PANTHER" id="PTHR24376:SF216">
    <property type="entry name" value="ZINC FINGER PROTEIN 420-LIKE"/>
    <property type="match status" value="1"/>
</dbReference>
<dbReference type="PROSITE" id="PS00028">
    <property type="entry name" value="ZINC_FINGER_C2H2_1"/>
    <property type="match status" value="2"/>
</dbReference>
<keyword evidence="10" id="KW-1185">Reference proteome</keyword>
<evidence type="ECO:0000256" key="6">
    <source>
        <dbReference type="ARBA" id="ARBA00023242"/>
    </source>
</evidence>
<feature type="domain" description="C2H2-type" evidence="8">
    <location>
        <begin position="114"/>
        <end position="142"/>
    </location>
</feature>